<dbReference type="SMART" id="SM01177">
    <property type="entry name" value="DUF4210"/>
    <property type="match status" value="1"/>
</dbReference>
<dbReference type="InterPro" id="IPR025261">
    <property type="entry name" value="Atos-like_cons_dom"/>
</dbReference>
<name>A0A5K3FDG7_MESCO</name>
<protein>
    <submittedName>
        <fullName evidence="4">DUF4210 domain-containing protein</fullName>
    </submittedName>
</protein>
<evidence type="ECO:0000256" key="2">
    <source>
        <dbReference type="SAM" id="MobiDB-lite"/>
    </source>
</evidence>
<comment type="similarity">
    <text evidence="1">Belongs to the ATOS family.</text>
</comment>
<evidence type="ECO:0000313" key="4">
    <source>
        <dbReference type="WBParaSite" id="MCU_006968-RD"/>
    </source>
</evidence>
<feature type="region of interest" description="Disordered" evidence="2">
    <location>
        <begin position="438"/>
        <end position="510"/>
    </location>
</feature>
<evidence type="ECO:0000259" key="3">
    <source>
        <dbReference type="SMART" id="SM01177"/>
    </source>
</evidence>
<organism evidence="4">
    <name type="scientific">Mesocestoides corti</name>
    <name type="common">Flatworm</name>
    <dbReference type="NCBI Taxonomy" id="53468"/>
    <lineage>
        <taxon>Eukaryota</taxon>
        <taxon>Metazoa</taxon>
        <taxon>Spiralia</taxon>
        <taxon>Lophotrochozoa</taxon>
        <taxon>Platyhelminthes</taxon>
        <taxon>Cestoda</taxon>
        <taxon>Eucestoda</taxon>
        <taxon>Cyclophyllidea</taxon>
        <taxon>Mesocestoididae</taxon>
        <taxon>Mesocestoides</taxon>
    </lineage>
</organism>
<evidence type="ECO:0000256" key="1">
    <source>
        <dbReference type="ARBA" id="ARBA00034497"/>
    </source>
</evidence>
<dbReference type="PANTHER" id="PTHR13199">
    <property type="entry name" value="GH03947P"/>
    <property type="match status" value="1"/>
</dbReference>
<dbReference type="AlphaFoldDB" id="A0A5K3FDG7"/>
<dbReference type="PANTHER" id="PTHR13199:SF11">
    <property type="entry name" value="PROTEIN ATOSSA"/>
    <property type="match status" value="1"/>
</dbReference>
<feature type="compositionally biased region" description="Low complexity" evidence="2">
    <location>
        <begin position="500"/>
        <end position="509"/>
    </location>
</feature>
<feature type="compositionally biased region" description="Low complexity" evidence="2">
    <location>
        <begin position="467"/>
        <end position="481"/>
    </location>
</feature>
<proteinExistence type="inferred from homology"/>
<dbReference type="Pfam" id="PF13889">
    <property type="entry name" value="Chromosome_seg"/>
    <property type="match status" value="1"/>
</dbReference>
<dbReference type="WBParaSite" id="MCU_006968-RD">
    <property type="protein sequence ID" value="MCU_006968-RD"/>
    <property type="gene ID" value="MCU_006968"/>
</dbReference>
<feature type="domain" description="Atos-like conserved" evidence="3">
    <location>
        <begin position="548"/>
        <end position="607"/>
    </location>
</feature>
<dbReference type="Pfam" id="PF13915">
    <property type="entry name" value="DUF4210"/>
    <property type="match status" value="1"/>
</dbReference>
<accession>A0A5K3FDG7</accession>
<dbReference type="InterPro" id="IPR051506">
    <property type="entry name" value="ATOS_Transcription_Regulators"/>
</dbReference>
<reference evidence="4" key="1">
    <citation type="submission" date="2019-11" db="UniProtKB">
        <authorList>
            <consortium name="WormBaseParasite"/>
        </authorList>
    </citation>
    <scope>IDENTIFICATION</scope>
</reference>
<sequence>MNIENGFASLGTYLGERGCAKDYDISCKICATVCQHIFRRGIEETMTESIYNADVPRSERVGSIPSIVSSEDSKTVTFESELKDFGYMGHPIIIEFLLLPASGIGSNNLGLACKRIPAFLVEQWMIQFLPKRLITGTYVDLSTLSSEISLHCAMSILNKIIFGDKSCRVASKAKSLRCVCRLTNLRDANVFSSCWFSLNASELDDKKSHFISTDFGFYLIRDFYDALSLPDDVHTTTRMKRPKRTYLCSSPCSHTHRQDTAEICTSRTFSRISASSEEFLDISVTSILEVPTTAPTELNLSSLRYLYNGTMSLPNKRMHEVVPHTGIGRKSIDNSWENKFPKSPVVIMSLWNKATSLIESPPCKQKRLHQGAGLCVDDCISEFTSLSMQNQTCAMRFTSQDTKKERNDVRTQRLQKYQESKCTNAFAEFPFSTSAHFNPRTRLPLQSSPVPIKRQDSTSFDYDDSMANSSPGKKPGSSASSTPRPTTLALKGRPSKRESTAASSPSSSSYCPFATTSPSWFHSVPGGFWGSNGMLPGTPSPSSSSQQLLINFEESMLNGRIPPAGMVDGFTLEIGASGSFFPPHVKLPVVAYFFQLSDDDKTPSPYLGHVDLTGLSNKRGYHVPRKGSIQLTLFNPSDCVMKVFVIQYNLEDMPPNSQTFLRQRTVYMPVSPSERTSVESESAKLPSDLVSCVFNGKISEPQRLKLPAVGTGGESLPVFLRYLVHLRFHTTKSSNLYLHTDIRLIFARNTFEFDPRVAAYRMRSFLDGPTNPRFSPKAC</sequence>
<dbReference type="InterPro" id="IPR033473">
    <property type="entry name" value="Atos-like_C"/>
</dbReference>